<keyword evidence="4 6" id="KW-1133">Transmembrane helix</keyword>
<keyword evidence="3 6" id="KW-0812">Transmembrane</keyword>
<name>A0AA38FXJ2_TAXCH</name>
<evidence type="ECO:0000256" key="6">
    <source>
        <dbReference type="SAM" id="Phobius"/>
    </source>
</evidence>
<dbReference type="SUPFAM" id="SSF103473">
    <property type="entry name" value="MFS general substrate transporter"/>
    <property type="match status" value="1"/>
</dbReference>
<feature type="transmembrane region" description="Helical" evidence="6">
    <location>
        <begin position="486"/>
        <end position="506"/>
    </location>
</feature>
<evidence type="ECO:0000256" key="5">
    <source>
        <dbReference type="ARBA" id="ARBA00023136"/>
    </source>
</evidence>
<evidence type="ECO:0008006" key="9">
    <source>
        <dbReference type="Google" id="ProtNLM"/>
    </source>
</evidence>
<organism evidence="7 8">
    <name type="scientific">Taxus chinensis</name>
    <name type="common">Chinese yew</name>
    <name type="synonym">Taxus wallichiana var. chinensis</name>
    <dbReference type="NCBI Taxonomy" id="29808"/>
    <lineage>
        <taxon>Eukaryota</taxon>
        <taxon>Viridiplantae</taxon>
        <taxon>Streptophyta</taxon>
        <taxon>Embryophyta</taxon>
        <taxon>Tracheophyta</taxon>
        <taxon>Spermatophyta</taxon>
        <taxon>Pinopsida</taxon>
        <taxon>Pinidae</taxon>
        <taxon>Conifers II</taxon>
        <taxon>Cupressales</taxon>
        <taxon>Taxaceae</taxon>
        <taxon>Taxus</taxon>
    </lineage>
</organism>
<comment type="similarity">
    <text evidence="2">Belongs to the major facilitator superfamily. Proton-dependent oligopeptide transporter (POT/PTR) (TC 2.A.17) family.</text>
</comment>
<dbReference type="Gene3D" id="1.20.1250.20">
    <property type="entry name" value="MFS general substrate transporter like domains"/>
    <property type="match status" value="1"/>
</dbReference>
<feature type="transmembrane region" description="Helical" evidence="6">
    <location>
        <begin position="455"/>
        <end position="474"/>
    </location>
</feature>
<dbReference type="AlphaFoldDB" id="A0AA38FXJ2"/>
<dbReference type="GO" id="GO:0022857">
    <property type="term" value="F:transmembrane transporter activity"/>
    <property type="evidence" value="ECO:0007669"/>
    <property type="project" value="InterPro"/>
</dbReference>
<feature type="transmembrane region" description="Helical" evidence="6">
    <location>
        <begin position="160"/>
        <end position="182"/>
    </location>
</feature>
<feature type="transmembrane region" description="Helical" evidence="6">
    <location>
        <begin position="418"/>
        <end position="435"/>
    </location>
</feature>
<accession>A0AA38FXJ2</accession>
<evidence type="ECO:0000256" key="3">
    <source>
        <dbReference type="ARBA" id="ARBA00022692"/>
    </source>
</evidence>
<evidence type="ECO:0000256" key="4">
    <source>
        <dbReference type="ARBA" id="ARBA00022989"/>
    </source>
</evidence>
<feature type="transmembrane region" description="Helical" evidence="6">
    <location>
        <begin position="114"/>
        <end position="134"/>
    </location>
</feature>
<keyword evidence="5 6" id="KW-0472">Membrane</keyword>
<comment type="caution">
    <text evidence="7">The sequence shown here is derived from an EMBL/GenBank/DDBJ whole genome shotgun (WGS) entry which is preliminary data.</text>
</comment>
<keyword evidence="8" id="KW-1185">Reference proteome</keyword>
<dbReference type="Proteomes" id="UP000824469">
    <property type="component" value="Unassembled WGS sequence"/>
</dbReference>
<feature type="transmembrane region" description="Helical" evidence="6">
    <location>
        <begin position="232"/>
        <end position="256"/>
    </location>
</feature>
<dbReference type="GO" id="GO:0016020">
    <property type="term" value="C:membrane"/>
    <property type="evidence" value="ECO:0007669"/>
    <property type="project" value="UniProtKB-SubCell"/>
</dbReference>
<feature type="transmembrane region" description="Helical" evidence="6">
    <location>
        <begin position="540"/>
        <end position="563"/>
    </location>
</feature>
<protein>
    <recommendedName>
        <fullName evidence="9">Nitrate transporter</fullName>
    </recommendedName>
</protein>
<reference evidence="7 8" key="1">
    <citation type="journal article" date="2021" name="Nat. Plants">
        <title>The Taxus genome provides insights into paclitaxel biosynthesis.</title>
        <authorList>
            <person name="Xiong X."/>
            <person name="Gou J."/>
            <person name="Liao Q."/>
            <person name="Li Y."/>
            <person name="Zhou Q."/>
            <person name="Bi G."/>
            <person name="Li C."/>
            <person name="Du R."/>
            <person name="Wang X."/>
            <person name="Sun T."/>
            <person name="Guo L."/>
            <person name="Liang H."/>
            <person name="Lu P."/>
            <person name="Wu Y."/>
            <person name="Zhang Z."/>
            <person name="Ro D.K."/>
            <person name="Shang Y."/>
            <person name="Huang S."/>
            <person name="Yan J."/>
        </authorList>
    </citation>
    <scope>NUCLEOTIDE SEQUENCE [LARGE SCALE GENOMIC DNA]</scope>
    <source>
        <strain evidence="7">Ta-2019</strain>
    </source>
</reference>
<feature type="transmembrane region" description="Helical" evidence="6">
    <location>
        <begin position="41"/>
        <end position="63"/>
    </location>
</feature>
<evidence type="ECO:0000256" key="2">
    <source>
        <dbReference type="ARBA" id="ARBA00005982"/>
    </source>
</evidence>
<feature type="transmembrane region" description="Helical" evidence="6">
    <location>
        <begin position="83"/>
        <end position="102"/>
    </location>
</feature>
<evidence type="ECO:0000313" key="7">
    <source>
        <dbReference type="EMBL" id="KAH9312309.1"/>
    </source>
</evidence>
<feature type="transmembrane region" description="Helical" evidence="6">
    <location>
        <begin position="203"/>
        <end position="226"/>
    </location>
</feature>
<evidence type="ECO:0000256" key="1">
    <source>
        <dbReference type="ARBA" id="ARBA00004141"/>
    </source>
</evidence>
<dbReference type="Pfam" id="PF00854">
    <property type="entry name" value="PTR2"/>
    <property type="match status" value="1"/>
</dbReference>
<dbReference type="EMBL" id="JAHRHJ020000006">
    <property type="protein sequence ID" value="KAH9312309.1"/>
    <property type="molecule type" value="Genomic_DNA"/>
</dbReference>
<comment type="subcellular location">
    <subcellularLocation>
        <location evidence="1">Membrane</location>
        <topology evidence="1">Multi-pass membrane protein</topology>
    </subcellularLocation>
</comment>
<sequence length="607" mass="66909">MADEENVYHESDNKVQDILGLGVEADFVDWRGRPCYANKGGGVKAAAFILVAQSFDGMALIAVQNNLITYLYSDMHFSVAKSANAVTSFVGTAYLLSLAGGFTTDSFLTRFKTMSIFSGVELMGYVLLTAQAYFPSLKPPKCSINSSSSMDCQEARGVQIGVMLLALYLIALGSGFMKSNLLAHGADQFDQRIPHQKKLMFNFFNWAYFGICLGSVVALTFLVWVQDNVGRFWGFGISAAAMFIAFLTLVSGNTLYRNKIPKGSPLTRILQVLVAAFRNRKNQFTPQENKTTCLQLSTQLGFLSKAAFKHEEDGDSHPWRSCSVEQVEETRRFLRILPIFGTTIVMNCATAQLQTFSVQQGSTMLKTFGKRFELPPASVGAVPLVVLLFLVPLYNLYFVPFARRFTGHPAGVPTLHRTGLGLIFSAASMAVAAVVESKRRSNLTQLSIMYLVPQFFLSSLAEFFTKVGLVEFFYSESPPEMRSMSVALNAASVALGYFMSSLLVSLTNYATRSRKNIGQSVVQSGGWLSYNDLNKDHLNWFYWLLSGISVVNFFGYVFCALSYNNSSSIATFPQVKGDQNSDGVLLQQEEEGGENVIKLDGVSIKSN</sequence>
<dbReference type="OMA" id="DNIGRYW"/>
<proteinExistence type="inferred from homology"/>
<evidence type="ECO:0000313" key="8">
    <source>
        <dbReference type="Proteomes" id="UP000824469"/>
    </source>
</evidence>
<dbReference type="PANTHER" id="PTHR11654">
    <property type="entry name" value="OLIGOPEPTIDE TRANSPORTER-RELATED"/>
    <property type="match status" value="1"/>
</dbReference>
<dbReference type="InterPro" id="IPR000109">
    <property type="entry name" value="POT_fam"/>
</dbReference>
<feature type="transmembrane region" description="Helical" evidence="6">
    <location>
        <begin position="377"/>
        <end position="397"/>
    </location>
</feature>
<gene>
    <name evidence="7" type="ORF">KI387_027344</name>
</gene>
<dbReference type="InterPro" id="IPR036259">
    <property type="entry name" value="MFS_trans_sf"/>
</dbReference>